<feature type="compositionally biased region" description="Polar residues" evidence="1">
    <location>
        <begin position="108"/>
        <end position="122"/>
    </location>
</feature>
<proteinExistence type="predicted"/>
<dbReference type="Proteomes" id="UP000799424">
    <property type="component" value="Unassembled WGS sequence"/>
</dbReference>
<feature type="region of interest" description="Disordered" evidence="1">
    <location>
        <begin position="101"/>
        <end position="122"/>
    </location>
</feature>
<evidence type="ECO:0000313" key="3">
    <source>
        <dbReference type="Proteomes" id="UP000799424"/>
    </source>
</evidence>
<name>A0A6A6ZQ81_9PLEO</name>
<evidence type="ECO:0000256" key="1">
    <source>
        <dbReference type="SAM" id="MobiDB-lite"/>
    </source>
</evidence>
<dbReference type="PANTHER" id="PTHR47843:SF5">
    <property type="entry name" value="BTB_POZ DOMAIN PROTEIN"/>
    <property type="match status" value="1"/>
</dbReference>
<reference evidence="2" key="1">
    <citation type="journal article" date="2020" name="Stud. Mycol.">
        <title>101 Dothideomycetes genomes: a test case for predicting lifestyles and emergence of pathogens.</title>
        <authorList>
            <person name="Haridas S."/>
            <person name="Albert R."/>
            <person name="Binder M."/>
            <person name="Bloem J."/>
            <person name="Labutti K."/>
            <person name="Salamov A."/>
            <person name="Andreopoulos B."/>
            <person name="Baker S."/>
            <person name="Barry K."/>
            <person name="Bills G."/>
            <person name="Bluhm B."/>
            <person name="Cannon C."/>
            <person name="Castanera R."/>
            <person name="Culley D."/>
            <person name="Daum C."/>
            <person name="Ezra D."/>
            <person name="Gonzalez J."/>
            <person name="Henrissat B."/>
            <person name="Kuo A."/>
            <person name="Liang C."/>
            <person name="Lipzen A."/>
            <person name="Lutzoni F."/>
            <person name="Magnuson J."/>
            <person name="Mondo S."/>
            <person name="Nolan M."/>
            <person name="Ohm R."/>
            <person name="Pangilinan J."/>
            <person name="Park H.-J."/>
            <person name="Ramirez L."/>
            <person name="Alfaro M."/>
            <person name="Sun H."/>
            <person name="Tritt A."/>
            <person name="Yoshinaga Y."/>
            <person name="Zwiers L.-H."/>
            <person name="Turgeon B."/>
            <person name="Goodwin S."/>
            <person name="Spatafora J."/>
            <person name="Crous P."/>
            <person name="Grigoriev I."/>
        </authorList>
    </citation>
    <scope>NUCLEOTIDE SEQUENCE</scope>
    <source>
        <strain evidence="2">CBS 113818</strain>
    </source>
</reference>
<evidence type="ECO:0000313" key="2">
    <source>
        <dbReference type="EMBL" id="KAF2823008.1"/>
    </source>
</evidence>
<keyword evidence="3" id="KW-1185">Reference proteome</keyword>
<dbReference type="AlphaFoldDB" id="A0A6A6ZQ81"/>
<gene>
    <name evidence="2" type="ORF">CC86DRAFT_469594</name>
</gene>
<organism evidence="2 3">
    <name type="scientific">Ophiobolus disseminans</name>
    <dbReference type="NCBI Taxonomy" id="1469910"/>
    <lineage>
        <taxon>Eukaryota</taxon>
        <taxon>Fungi</taxon>
        <taxon>Dikarya</taxon>
        <taxon>Ascomycota</taxon>
        <taxon>Pezizomycotina</taxon>
        <taxon>Dothideomycetes</taxon>
        <taxon>Pleosporomycetidae</taxon>
        <taxon>Pleosporales</taxon>
        <taxon>Pleosporineae</taxon>
        <taxon>Phaeosphaeriaceae</taxon>
        <taxon>Ophiobolus</taxon>
    </lineage>
</organism>
<dbReference type="PANTHER" id="PTHR47843">
    <property type="entry name" value="BTB DOMAIN-CONTAINING PROTEIN-RELATED"/>
    <property type="match status" value="1"/>
</dbReference>
<dbReference type="OrthoDB" id="6359816at2759"/>
<protein>
    <submittedName>
        <fullName evidence="2">Uncharacterized protein</fullName>
    </submittedName>
</protein>
<dbReference type="EMBL" id="MU006233">
    <property type="protein sequence ID" value="KAF2823008.1"/>
    <property type="molecule type" value="Genomic_DNA"/>
</dbReference>
<accession>A0A6A6ZQ81</accession>
<sequence length="122" mass="13628">MCEVADKYDVSGLKDLVKEKFKRACLSLWNDDVFPVAAHHAFSTTMDADTGLRDVVSATITDHMELIRKPKVQALLTEINSLYLGILMKKADEHGWGVKYLGRPGRGKSQNPQVRKLSGLNQ</sequence>